<dbReference type="PROSITE" id="PS50995">
    <property type="entry name" value="HTH_MARR_2"/>
    <property type="match status" value="1"/>
</dbReference>
<evidence type="ECO:0000259" key="1">
    <source>
        <dbReference type="PROSITE" id="PS50995"/>
    </source>
</evidence>
<comment type="caution">
    <text evidence="2">The sequence shown here is derived from an EMBL/GenBank/DDBJ whole genome shotgun (WGS) entry which is preliminary data.</text>
</comment>
<name>A0A367EZI7_9ACTN</name>
<dbReference type="PANTHER" id="PTHR33164">
    <property type="entry name" value="TRANSCRIPTIONAL REGULATOR, MARR FAMILY"/>
    <property type="match status" value="1"/>
</dbReference>
<dbReference type="PANTHER" id="PTHR33164:SF43">
    <property type="entry name" value="HTH-TYPE TRANSCRIPTIONAL REPRESSOR YETL"/>
    <property type="match status" value="1"/>
</dbReference>
<dbReference type="GO" id="GO:0003700">
    <property type="term" value="F:DNA-binding transcription factor activity"/>
    <property type="evidence" value="ECO:0007669"/>
    <property type="project" value="InterPro"/>
</dbReference>
<organism evidence="2 3">
    <name type="scientific">Streptomyces diacarni</name>
    <dbReference type="NCBI Taxonomy" id="2800381"/>
    <lineage>
        <taxon>Bacteria</taxon>
        <taxon>Bacillati</taxon>
        <taxon>Actinomycetota</taxon>
        <taxon>Actinomycetes</taxon>
        <taxon>Kitasatosporales</taxon>
        <taxon>Streptomycetaceae</taxon>
        <taxon>Streptomyces</taxon>
    </lineage>
</organism>
<feature type="domain" description="HTH marR-type" evidence="1">
    <location>
        <begin position="10"/>
        <end position="141"/>
    </location>
</feature>
<dbReference type="EMBL" id="QOIN01000042">
    <property type="protein sequence ID" value="RCG23556.1"/>
    <property type="molecule type" value="Genomic_DNA"/>
</dbReference>
<protein>
    <submittedName>
        <fullName evidence="2">MarR family transcriptional regulator</fullName>
    </submittedName>
</protein>
<dbReference type="InterPro" id="IPR039422">
    <property type="entry name" value="MarR/SlyA-like"/>
</dbReference>
<evidence type="ECO:0000313" key="2">
    <source>
        <dbReference type="EMBL" id="RCG23556.1"/>
    </source>
</evidence>
<dbReference type="InterPro" id="IPR036390">
    <property type="entry name" value="WH_DNA-bd_sf"/>
</dbReference>
<accession>A0A367EZI7</accession>
<dbReference type="AlphaFoldDB" id="A0A367EZI7"/>
<dbReference type="SMART" id="SM00347">
    <property type="entry name" value="HTH_MARR"/>
    <property type="match status" value="1"/>
</dbReference>
<dbReference type="Gene3D" id="1.10.10.10">
    <property type="entry name" value="Winged helix-like DNA-binding domain superfamily/Winged helix DNA-binding domain"/>
    <property type="match status" value="1"/>
</dbReference>
<dbReference type="GO" id="GO:0006950">
    <property type="term" value="P:response to stress"/>
    <property type="evidence" value="ECO:0007669"/>
    <property type="project" value="TreeGrafter"/>
</dbReference>
<sequence>MEMYFGGMEMSDLYQLGRRLAEIALEGMGAHALNLAPGEFLVLQDLFLHRRSTVGDIAKRTGLAQSRVSTSVRTLAARDWVTTAADPADGRKTLVDLTEAIRAASEQRRAAHADNALTTALAGVDDEERDTLLSALARLHHLLVTDHPPRRFPHTATPPTGQ</sequence>
<dbReference type="InterPro" id="IPR036388">
    <property type="entry name" value="WH-like_DNA-bd_sf"/>
</dbReference>
<gene>
    <name evidence="2" type="ORF">DTL70_12855</name>
</gene>
<dbReference type="SUPFAM" id="SSF46785">
    <property type="entry name" value="Winged helix' DNA-binding domain"/>
    <property type="match status" value="1"/>
</dbReference>
<reference evidence="2 3" key="1">
    <citation type="submission" date="2018-06" db="EMBL/GenBank/DDBJ databases">
        <title>Streptomyces reniochalinae sp. nov. and Streptomyces diacarnus sp. nov. from marine sponges.</title>
        <authorList>
            <person name="Li L."/>
        </authorList>
    </citation>
    <scope>NUCLEOTIDE SEQUENCE [LARGE SCALE GENOMIC DNA]</scope>
    <source>
        <strain evidence="2 3">LHW51701</strain>
    </source>
</reference>
<evidence type="ECO:0000313" key="3">
    <source>
        <dbReference type="Proteomes" id="UP000252914"/>
    </source>
</evidence>
<dbReference type="Proteomes" id="UP000252914">
    <property type="component" value="Unassembled WGS sequence"/>
</dbReference>
<dbReference type="Pfam" id="PF12802">
    <property type="entry name" value="MarR_2"/>
    <property type="match status" value="1"/>
</dbReference>
<keyword evidence="3" id="KW-1185">Reference proteome</keyword>
<dbReference type="InterPro" id="IPR000835">
    <property type="entry name" value="HTH_MarR-typ"/>
</dbReference>
<proteinExistence type="predicted"/>